<evidence type="ECO:0000256" key="1">
    <source>
        <dbReference type="ARBA" id="ARBA00022679"/>
    </source>
</evidence>
<feature type="domain" description="Reverse transcriptase RNase H-like" evidence="7">
    <location>
        <begin position="26"/>
        <end position="133"/>
    </location>
</feature>
<keyword evidence="3" id="KW-0540">Nuclease</keyword>
<dbReference type="GO" id="GO:0003964">
    <property type="term" value="F:RNA-directed DNA polymerase activity"/>
    <property type="evidence" value="ECO:0007669"/>
    <property type="project" value="UniProtKB-KW"/>
</dbReference>
<dbReference type="Proteomes" id="UP000765509">
    <property type="component" value="Unassembled WGS sequence"/>
</dbReference>
<evidence type="ECO:0000259" key="7">
    <source>
        <dbReference type="Pfam" id="PF17917"/>
    </source>
</evidence>
<dbReference type="EMBL" id="AVOT02041780">
    <property type="protein sequence ID" value="MBW0537145.1"/>
    <property type="molecule type" value="Genomic_DNA"/>
</dbReference>
<evidence type="ECO:0000256" key="6">
    <source>
        <dbReference type="ARBA" id="ARBA00022918"/>
    </source>
</evidence>
<sequence length="157" mass="18071">MTQERLQAYDKIKYSLANSPLLFIPDWKLPFNLYIDACGEGLGSALHQVRIVNEKTYEDLLCFVSRQIKPTEARYGATKMEYLCLVWALGKLNYYLDGSVFENITDCNAMKSPLNKKTPNRNMLRCQISIQEYRDNMTIVKKSGNIHNNADGITQYT</sequence>
<gene>
    <name evidence="8" type="ORF">O181_076860</name>
</gene>
<name>A0A9Q3IFF7_9BASI</name>
<reference evidence="8" key="1">
    <citation type="submission" date="2021-03" db="EMBL/GenBank/DDBJ databases">
        <title>Draft genome sequence of rust myrtle Austropuccinia psidii MF-1, a brazilian biotype.</title>
        <authorList>
            <person name="Quecine M.C."/>
            <person name="Pachon D.M.R."/>
            <person name="Bonatelli M.L."/>
            <person name="Correr F.H."/>
            <person name="Franceschini L.M."/>
            <person name="Leite T.F."/>
            <person name="Margarido G.R.A."/>
            <person name="Almeida C.A."/>
            <person name="Ferrarezi J.A."/>
            <person name="Labate C.A."/>
        </authorList>
    </citation>
    <scope>NUCLEOTIDE SEQUENCE</scope>
    <source>
        <strain evidence="8">MF-1</strain>
    </source>
</reference>
<keyword evidence="5" id="KW-0378">Hydrolase</keyword>
<keyword evidence="6" id="KW-0695">RNA-directed DNA polymerase</keyword>
<keyword evidence="9" id="KW-1185">Reference proteome</keyword>
<dbReference type="Pfam" id="PF17917">
    <property type="entry name" value="RT_RNaseH"/>
    <property type="match status" value="1"/>
</dbReference>
<dbReference type="PANTHER" id="PTHR34072:SF52">
    <property type="entry name" value="RIBONUCLEASE H"/>
    <property type="match status" value="1"/>
</dbReference>
<evidence type="ECO:0000256" key="4">
    <source>
        <dbReference type="ARBA" id="ARBA00022759"/>
    </source>
</evidence>
<accession>A0A9Q3IFF7</accession>
<protein>
    <recommendedName>
        <fullName evidence="7">Reverse transcriptase RNase H-like domain-containing protein</fullName>
    </recommendedName>
</protein>
<evidence type="ECO:0000256" key="3">
    <source>
        <dbReference type="ARBA" id="ARBA00022722"/>
    </source>
</evidence>
<evidence type="ECO:0000313" key="9">
    <source>
        <dbReference type="Proteomes" id="UP000765509"/>
    </source>
</evidence>
<dbReference type="InterPro" id="IPR043502">
    <property type="entry name" value="DNA/RNA_pol_sf"/>
</dbReference>
<dbReference type="InterPro" id="IPR041373">
    <property type="entry name" value="RT_RNaseH"/>
</dbReference>
<evidence type="ECO:0000256" key="2">
    <source>
        <dbReference type="ARBA" id="ARBA00022695"/>
    </source>
</evidence>
<keyword evidence="2" id="KW-0548">Nucleotidyltransferase</keyword>
<proteinExistence type="predicted"/>
<keyword evidence="1" id="KW-0808">Transferase</keyword>
<keyword evidence="4" id="KW-0255">Endonuclease</keyword>
<dbReference type="GO" id="GO:0004519">
    <property type="term" value="F:endonuclease activity"/>
    <property type="evidence" value="ECO:0007669"/>
    <property type="project" value="UniProtKB-KW"/>
</dbReference>
<comment type="caution">
    <text evidence="8">The sequence shown here is derived from an EMBL/GenBank/DDBJ whole genome shotgun (WGS) entry which is preliminary data.</text>
</comment>
<evidence type="ECO:0000256" key="5">
    <source>
        <dbReference type="ARBA" id="ARBA00022801"/>
    </source>
</evidence>
<dbReference type="AlphaFoldDB" id="A0A9Q3IFF7"/>
<dbReference type="SUPFAM" id="SSF56672">
    <property type="entry name" value="DNA/RNA polymerases"/>
    <property type="match status" value="1"/>
</dbReference>
<organism evidence="8 9">
    <name type="scientific">Austropuccinia psidii MF-1</name>
    <dbReference type="NCBI Taxonomy" id="1389203"/>
    <lineage>
        <taxon>Eukaryota</taxon>
        <taxon>Fungi</taxon>
        <taxon>Dikarya</taxon>
        <taxon>Basidiomycota</taxon>
        <taxon>Pucciniomycotina</taxon>
        <taxon>Pucciniomycetes</taxon>
        <taxon>Pucciniales</taxon>
        <taxon>Sphaerophragmiaceae</taxon>
        <taxon>Austropuccinia</taxon>
    </lineage>
</organism>
<dbReference type="PANTHER" id="PTHR34072">
    <property type="entry name" value="ENZYMATIC POLYPROTEIN-RELATED"/>
    <property type="match status" value="1"/>
</dbReference>
<evidence type="ECO:0000313" key="8">
    <source>
        <dbReference type="EMBL" id="MBW0537145.1"/>
    </source>
</evidence>
<dbReference type="GO" id="GO:0016787">
    <property type="term" value="F:hydrolase activity"/>
    <property type="evidence" value="ECO:0007669"/>
    <property type="project" value="UniProtKB-KW"/>
</dbReference>